<dbReference type="InterPro" id="IPR001623">
    <property type="entry name" value="DnaJ_domain"/>
</dbReference>
<keyword evidence="2" id="KW-0472">Membrane</keyword>
<dbReference type="InterPro" id="IPR029058">
    <property type="entry name" value="AB_hydrolase_fold"/>
</dbReference>
<dbReference type="InterPro" id="IPR050817">
    <property type="entry name" value="DjlA_DnaK_co-chaperone"/>
</dbReference>
<dbReference type="PANTHER" id="PTHR24074">
    <property type="entry name" value="CO-CHAPERONE PROTEIN DJLA"/>
    <property type="match status" value="1"/>
</dbReference>
<dbReference type="InterPro" id="IPR036869">
    <property type="entry name" value="J_dom_sf"/>
</dbReference>
<sequence>MMPLTRKDQQQKADHAWWWRSVNDHRNIATRTVTDNESELLSAAVLCAALAATKASPSASDALANARAARELEMHVRKSPLPHTIHLPVIELTTDYVLVESEGAVICAMRATSSSDIIHAVVGSAVPLSQPYVYHFGGSRVHAPFWKRVQSLDLTKLYVRAQHAHKVLLLCGHSIGGSIAKLAFCELAYSALPSGMRKILEKLDADQLKDGGKECSHKEKHFYKHQKHKIDLTGWMKQVGDSDRDAALQNRPVAMAVAFGAPYAGNDTLTAFSKLLGINDRVVTFVNEFDCIPGILNIAHSAAMLAKTTERLVTIAKATKALLDLLPAPMQQQVADMAKGAGTAAVPSATSAYISMSITMLQKSFDKLREFNIVKTVDPRYAPCGSYIFMANRSTEFNIFSEPMEIRKALGEDGNEATTGLTGNSILQHRMSAYVDAIARRSGLVKINATMNHYERLGVARNATEREIRASYRSLALRWHPDRIAHASFSDEQKEMAEDIFKLLAESYEVLSDKANRQEYDAYLNRPLSRREEFIHYGTVDGISLDEAISTFKDAVDNVSTTLHRMTDRFSSSSSTPVTHSHQQNVGKTTAATATPSGHQIPGGVQASPTSFPTTIDSASSSVAGAPGSTEAIGQVPSNAPVGSSGVLTSSTIHTSSAEVFTSTVETSAALSKTGGIVTINNADTSTQSITMPSSDSISSKSSSANLKTVAVVGGAVAVAASVAIIVSAWSQFSEASKKKRQAAAVYDMPGDCLVLLLQDRKHVEQRHSRTPSIQLLQESKARQIKAFAIASSPANSGNTDSGDDSLYLAEEAQLAIVELTKQDQEQDRDDNLIEEFCNCATDNEDAAIEEMAEETFFDCVELVQDVDQHFTKKYEKFWHPHDVQKVYVTFPQGSKVITPFGLGMVEDWRENTPTAAIRFEENSIRYVDKKEITRGASLACELTTHVAEEKRLELARCVISNYGLDESKTGKKITNVALAGAEGAVDNGIRAAGGLALANGVARSGTALGGMVAAPLAIASILVDIGKEFYDYRKKHTERKELGVLSSTSERLMRREFRLKTGEVLVSRTTAAAGAGICTYGVASAMTMWAAAGVATGPIGIVAATSAAVIGGVAGYFGGAKVYSLSTASYFKSHKHAEEHIDRLELGARVLFEEHDPTGTGEISKEACLTIMQKLFNISGTSDFAYEATVEAIKDPSFAGPVTWRMFWVWVSTEAARSLKTLELQVSEHGDGERKRDKVIRKLQEAKQKHHEKHHPDEKRSAGVKPFGVYVKEVENNIHARAAFAPVTFGEEDNLDEVKATVEALVQSNQLTAGQAFSLYSQLDSNEPVDQVSAREVIAALQSELKKSESFEELFPVAKTDVKIENEQTAGAQASILVDVSDKLVVPSQSTALAKLPPLAPSSTGQKKRGSKSPQVDPRLDVMCSLMSTDGLKRFLEKQYIVPEDEVMVRHDELHCLALASAVLPASSGTNRISSSV</sequence>
<keyword evidence="2" id="KW-0812">Transmembrane</keyword>
<dbReference type="Gene3D" id="3.40.50.1820">
    <property type="entry name" value="alpha/beta hydrolase"/>
    <property type="match status" value="1"/>
</dbReference>
<feature type="compositionally biased region" description="Polar residues" evidence="1">
    <location>
        <begin position="607"/>
        <end position="617"/>
    </location>
</feature>
<dbReference type="SUPFAM" id="SSF53474">
    <property type="entry name" value="alpha/beta-Hydrolases"/>
    <property type="match status" value="1"/>
</dbReference>
<feature type="compositionally biased region" description="Low complexity" evidence="1">
    <location>
        <begin position="618"/>
        <end position="629"/>
    </location>
</feature>
<feature type="region of interest" description="Disordered" evidence="1">
    <location>
        <begin position="569"/>
        <end position="638"/>
    </location>
</feature>
<dbReference type="SUPFAM" id="SSF46565">
    <property type="entry name" value="Chaperone J-domain"/>
    <property type="match status" value="1"/>
</dbReference>
<feature type="compositionally biased region" description="Polar residues" evidence="1">
    <location>
        <begin position="576"/>
        <end position="598"/>
    </location>
</feature>
<dbReference type="EMBL" id="CANTFK010000661">
    <property type="protein sequence ID" value="CAI5721655.1"/>
    <property type="molecule type" value="Genomic_DNA"/>
</dbReference>
<dbReference type="PROSITE" id="PS50076">
    <property type="entry name" value="DNAJ_2"/>
    <property type="match status" value="1"/>
</dbReference>
<dbReference type="Gene3D" id="1.10.287.110">
    <property type="entry name" value="DnaJ domain"/>
    <property type="match status" value="1"/>
</dbReference>
<name>A0AAV0TKI7_9STRA</name>
<organism evidence="5 7">
    <name type="scientific">Peronospora farinosa</name>
    <dbReference type="NCBI Taxonomy" id="134698"/>
    <lineage>
        <taxon>Eukaryota</taxon>
        <taxon>Sar</taxon>
        <taxon>Stramenopiles</taxon>
        <taxon>Oomycota</taxon>
        <taxon>Peronosporomycetes</taxon>
        <taxon>Peronosporales</taxon>
        <taxon>Peronosporaceae</taxon>
        <taxon>Peronospora</taxon>
    </lineage>
</organism>
<feature type="transmembrane region" description="Helical" evidence="2">
    <location>
        <begin position="1090"/>
        <end position="1118"/>
    </location>
</feature>
<dbReference type="SMART" id="SM00271">
    <property type="entry name" value="DnaJ"/>
    <property type="match status" value="1"/>
</dbReference>
<gene>
    <name evidence="4" type="ORF">PFR001_LOCUS7272</name>
    <name evidence="5" type="ORF">PFR002_LOCUS4267</name>
</gene>
<evidence type="ECO:0000259" key="3">
    <source>
        <dbReference type="PROSITE" id="PS50076"/>
    </source>
</evidence>
<feature type="domain" description="J" evidence="3">
    <location>
        <begin position="452"/>
        <end position="524"/>
    </location>
</feature>
<reference evidence="4 6" key="1">
    <citation type="submission" date="2021-11" db="EMBL/GenBank/DDBJ databases">
        <authorList>
            <person name="Islam A."/>
            <person name="Islam S."/>
            <person name="Flora M.S."/>
            <person name="Rahman M."/>
            <person name="Ziaur R.M."/>
            <person name="Epstein J.H."/>
            <person name="Hassan M."/>
            <person name="Klassen M."/>
            <person name="Woodard K."/>
            <person name="Webb A."/>
            <person name="Webby R.J."/>
            <person name="El Zowalaty M.E."/>
        </authorList>
    </citation>
    <scope>NUCLEOTIDE SEQUENCE [LARGE SCALE GENOMIC DNA]</scope>
    <source>
        <strain evidence="4">Pf1</strain>
    </source>
</reference>
<evidence type="ECO:0000313" key="5">
    <source>
        <dbReference type="EMBL" id="CAI5721655.1"/>
    </source>
</evidence>
<feature type="region of interest" description="Disordered" evidence="1">
    <location>
        <begin position="1396"/>
        <end position="1421"/>
    </location>
</feature>
<dbReference type="EMBL" id="CAKLBC010001451">
    <property type="protein sequence ID" value="CAH0492049.1"/>
    <property type="molecule type" value="Genomic_DNA"/>
</dbReference>
<dbReference type="PRINTS" id="PR00625">
    <property type="entry name" value="JDOMAIN"/>
</dbReference>
<keyword evidence="2" id="KW-1133">Transmembrane helix</keyword>
<feature type="transmembrane region" description="Helical" evidence="2">
    <location>
        <begin position="710"/>
        <end position="731"/>
    </location>
</feature>
<dbReference type="Pfam" id="PF00226">
    <property type="entry name" value="DnaJ"/>
    <property type="match status" value="1"/>
</dbReference>
<dbReference type="InterPro" id="IPR018253">
    <property type="entry name" value="DnaJ_domain_CS"/>
</dbReference>
<evidence type="ECO:0000256" key="1">
    <source>
        <dbReference type="SAM" id="MobiDB-lite"/>
    </source>
</evidence>
<evidence type="ECO:0000313" key="6">
    <source>
        <dbReference type="Proteomes" id="UP001157938"/>
    </source>
</evidence>
<comment type="caution">
    <text evidence="5">The sequence shown here is derived from an EMBL/GenBank/DDBJ whole genome shotgun (WGS) entry which is preliminary data.</text>
</comment>
<dbReference type="Proteomes" id="UP001157938">
    <property type="component" value="Unassembled WGS sequence"/>
</dbReference>
<feature type="transmembrane region" description="Helical" evidence="2">
    <location>
        <begin position="1065"/>
        <end position="1084"/>
    </location>
</feature>
<evidence type="ECO:0000313" key="7">
    <source>
        <dbReference type="Proteomes" id="UP001159659"/>
    </source>
</evidence>
<evidence type="ECO:0000256" key="2">
    <source>
        <dbReference type="SAM" id="Phobius"/>
    </source>
</evidence>
<dbReference type="Proteomes" id="UP001159659">
    <property type="component" value="Unassembled WGS sequence"/>
</dbReference>
<dbReference type="CDD" id="cd06257">
    <property type="entry name" value="DnaJ"/>
    <property type="match status" value="1"/>
</dbReference>
<evidence type="ECO:0000313" key="4">
    <source>
        <dbReference type="EMBL" id="CAH0492049.1"/>
    </source>
</evidence>
<protein>
    <recommendedName>
        <fullName evidence="3">J domain-containing protein</fullName>
    </recommendedName>
</protein>
<reference evidence="5" key="2">
    <citation type="submission" date="2022-12" db="EMBL/GenBank/DDBJ databases">
        <authorList>
            <person name="Webb A."/>
        </authorList>
    </citation>
    <scope>NUCLEOTIDE SEQUENCE</scope>
    <source>
        <strain evidence="5">Pf2</strain>
    </source>
</reference>
<proteinExistence type="predicted"/>
<dbReference type="PROSITE" id="PS00636">
    <property type="entry name" value="DNAJ_1"/>
    <property type="match status" value="1"/>
</dbReference>
<accession>A0AAV0TKI7</accession>
<keyword evidence="6" id="KW-1185">Reference proteome</keyword>